<evidence type="ECO:0000256" key="2">
    <source>
        <dbReference type="ARBA" id="ARBA00007430"/>
    </source>
</evidence>
<name>A0A926DHP2_9FIRM</name>
<evidence type="ECO:0000256" key="7">
    <source>
        <dbReference type="SAM" id="Phobius"/>
    </source>
</evidence>
<dbReference type="GO" id="GO:0005886">
    <property type="term" value="C:plasma membrane"/>
    <property type="evidence" value="ECO:0007669"/>
    <property type="project" value="UniProtKB-SubCell"/>
</dbReference>
<feature type="transmembrane region" description="Helical" evidence="7">
    <location>
        <begin position="418"/>
        <end position="439"/>
    </location>
</feature>
<reference evidence="8" key="1">
    <citation type="submission" date="2020-08" db="EMBL/GenBank/DDBJ databases">
        <title>Genome public.</title>
        <authorList>
            <person name="Liu C."/>
            <person name="Sun Q."/>
        </authorList>
    </citation>
    <scope>NUCLEOTIDE SEQUENCE</scope>
    <source>
        <strain evidence="8">NSJ-63</strain>
    </source>
</reference>
<keyword evidence="9" id="KW-1185">Reference proteome</keyword>
<comment type="similarity">
    <text evidence="2">Belongs to the polysaccharide synthase family.</text>
</comment>
<feature type="transmembrane region" description="Helical" evidence="7">
    <location>
        <begin position="217"/>
        <end position="243"/>
    </location>
</feature>
<feature type="transmembrane region" description="Helical" evidence="7">
    <location>
        <begin position="176"/>
        <end position="196"/>
    </location>
</feature>
<evidence type="ECO:0000256" key="5">
    <source>
        <dbReference type="ARBA" id="ARBA00022989"/>
    </source>
</evidence>
<feature type="transmembrane region" description="Helical" evidence="7">
    <location>
        <begin position="445"/>
        <end position="467"/>
    </location>
</feature>
<dbReference type="Proteomes" id="UP000617951">
    <property type="component" value="Unassembled WGS sequence"/>
</dbReference>
<keyword evidence="4 7" id="KW-0812">Transmembrane</keyword>
<sequence>MERKELNNKIFSSVKWASITEIAAKLISPISSMVLARLLSPAEFGVVATVTMVTSLADVFTDAGFQKYLIQKKFNSDRELKESANVAFWTNVSISVFLWLIICIFSDSIATLVGNPGLGSVISFASISLVLTSFSSIQMAIYKKKFDFKTLFFARIIGAFMPVVVTIPLALLGFSYWSIVIGTVATNLSNAIILTVKSDWKPFLFYKFSLLKKMFSFSMWTLVETILLWMTSYIGTFIVGRFLSAYYLGIYKNSISMVTSIMNIIAASTSSVLLSSLSVVKNNNHEFGDILYSFQKSVGLLLIPLGTGVFLYKEFVTNILFGSQWMEASMFVGLYSLAMAFSILTGQYISLTFTAKEKPKLSVISQILYLIISVLLLLFTVQKGFIYLIIATSVARGCFGLINILLGKKYIGLSPTRMLAGMVPSVLGSAAMAIITIALKNISDSIGWTLAMILICICVYVAVELIIPQSRAIIMPIIKNTAAKIKKFTGLRKHNKNEMSK</sequence>
<dbReference type="RefSeq" id="WP_249280149.1">
    <property type="nucleotide sequence ID" value="NZ_JACRSS010000002.1"/>
</dbReference>
<keyword evidence="3" id="KW-1003">Cell membrane</keyword>
<keyword evidence="5 7" id="KW-1133">Transmembrane helix</keyword>
<gene>
    <name evidence="8" type="ORF">H8693_05470</name>
</gene>
<dbReference type="CDD" id="cd13127">
    <property type="entry name" value="MATE_tuaB_like"/>
    <property type="match status" value="1"/>
</dbReference>
<proteinExistence type="inferred from homology"/>
<accession>A0A926DHP2</accession>
<evidence type="ECO:0000256" key="1">
    <source>
        <dbReference type="ARBA" id="ARBA00004651"/>
    </source>
</evidence>
<dbReference type="EMBL" id="JACRSS010000002">
    <property type="protein sequence ID" value="MBC8538381.1"/>
    <property type="molecule type" value="Genomic_DNA"/>
</dbReference>
<feature type="transmembrane region" description="Helical" evidence="7">
    <location>
        <begin position="385"/>
        <end position="406"/>
    </location>
</feature>
<comment type="caution">
    <text evidence="8">The sequence shown here is derived from an EMBL/GenBank/DDBJ whole genome shotgun (WGS) entry which is preliminary data.</text>
</comment>
<organism evidence="8 9">
    <name type="scientific">Guopingia tenuis</name>
    <dbReference type="NCBI Taxonomy" id="2763656"/>
    <lineage>
        <taxon>Bacteria</taxon>
        <taxon>Bacillati</taxon>
        <taxon>Bacillota</taxon>
        <taxon>Clostridia</taxon>
        <taxon>Christensenellales</taxon>
        <taxon>Christensenellaceae</taxon>
        <taxon>Guopingia</taxon>
    </lineage>
</organism>
<dbReference type="AlphaFoldDB" id="A0A926DHP2"/>
<feature type="transmembrane region" description="Helical" evidence="7">
    <location>
        <begin position="255"/>
        <end position="280"/>
    </location>
</feature>
<evidence type="ECO:0000313" key="8">
    <source>
        <dbReference type="EMBL" id="MBC8538381.1"/>
    </source>
</evidence>
<feature type="transmembrane region" description="Helical" evidence="7">
    <location>
        <begin position="361"/>
        <end position="379"/>
    </location>
</feature>
<feature type="transmembrane region" description="Helical" evidence="7">
    <location>
        <begin position="332"/>
        <end position="349"/>
    </location>
</feature>
<feature type="transmembrane region" description="Helical" evidence="7">
    <location>
        <begin position="152"/>
        <end position="170"/>
    </location>
</feature>
<keyword evidence="6 7" id="KW-0472">Membrane</keyword>
<dbReference type="PANTHER" id="PTHR30250">
    <property type="entry name" value="PST FAMILY PREDICTED COLANIC ACID TRANSPORTER"/>
    <property type="match status" value="1"/>
</dbReference>
<dbReference type="Pfam" id="PF13440">
    <property type="entry name" value="Polysacc_synt_3"/>
    <property type="match status" value="1"/>
</dbReference>
<protein>
    <submittedName>
        <fullName evidence="8">Lipopolysaccharide biosynthesis protein</fullName>
    </submittedName>
</protein>
<dbReference type="PANTHER" id="PTHR30250:SF10">
    <property type="entry name" value="LIPOPOLYSACCHARIDE BIOSYNTHESIS PROTEIN WZXC"/>
    <property type="match status" value="1"/>
</dbReference>
<evidence type="ECO:0000256" key="6">
    <source>
        <dbReference type="ARBA" id="ARBA00023136"/>
    </source>
</evidence>
<comment type="subcellular location">
    <subcellularLocation>
        <location evidence="1">Cell membrane</location>
        <topology evidence="1">Multi-pass membrane protein</topology>
    </subcellularLocation>
</comment>
<evidence type="ECO:0000256" key="4">
    <source>
        <dbReference type="ARBA" id="ARBA00022692"/>
    </source>
</evidence>
<evidence type="ECO:0000256" key="3">
    <source>
        <dbReference type="ARBA" id="ARBA00022475"/>
    </source>
</evidence>
<dbReference type="InterPro" id="IPR050833">
    <property type="entry name" value="Poly_Biosynth_Transport"/>
</dbReference>
<evidence type="ECO:0000313" key="9">
    <source>
        <dbReference type="Proteomes" id="UP000617951"/>
    </source>
</evidence>
<feature type="transmembrane region" description="Helical" evidence="7">
    <location>
        <begin position="292"/>
        <end position="312"/>
    </location>
</feature>
<feature type="transmembrane region" description="Helical" evidence="7">
    <location>
        <begin position="86"/>
        <end position="109"/>
    </location>
</feature>